<dbReference type="RefSeq" id="WP_183611827.1">
    <property type="nucleotide sequence ID" value="NZ_JACICY010000001.1"/>
</dbReference>
<accession>A0A7W5ZUD4</accession>
<dbReference type="Proteomes" id="UP000562395">
    <property type="component" value="Unassembled WGS sequence"/>
</dbReference>
<reference evidence="1 2" key="1">
    <citation type="submission" date="2020-08" db="EMBL/GenBank/DDBJ databases">
        <title>Genomic Encyclopedia of Type Strains, Phase IV (KMG-IV): sequencing the most valuable type-strain genomes for metagenomic binning, comparative biology and taxonomic classification.</title>
        <authorList>
            <person name="Goeker M."/>
        </authorList>
    </citation>
    <scope>NUCLEOTIDE SEQUENCE [LARGE SCALE GENOMIC DNA]</scope>
    <source>
        <strain evidence="1 2">DSM 14552</strain>
    </source>
</reference>
<sequence>MEGVYLAVRHSFNHADTIIAYAVVIEWDDTAAVLSFVTRDDFTGPALQQGRVSFSTRTGHSYLLTNDFGRFELTVLGRPIEDGRLLGLCTTAFMHQRRPTPASSAIALMPVSLHVEDLPTCGPVNVGGAAFADYSEWLRSAERDGFARVVGSSLPQLLNSAGN</sequence>
<comment type="caution">
    <text evidence="1">The sequence shown here is derived from an EMBL/GenBank/DDBJ whole genome shotgun (WGS) entry which is preliminary data.</text>
</comment>
<dbReference type="AlphaFoldDB" id="A0A7W5ZUD4"/>
<protein>
    <submittedName>
        <fullName evidence="1">Uncharacterized protein</fullName>
    </submittedName>
</protein>
<evidence type="ECO:0000313" key="1">
    <source>
        <dbReference type="EMBL" id="MBB3859617.1"/>
    </source>
</evidence>
<gene>
    <name evidence="1" type="ORF">GGQ88_000857</name>
</gene>
<evidence type="ECO:0000313" key="2">
    <source>
        <dbReference type="Proteomes" id="UP000562395"/>
    </source>
</evidence>
<name>A0A7W5ZUD4_9SPHN</name>
<dbReference type="EMBL" id="JACICY010000001">
    <property type="protein sequence ID" value="MBB3859617.1"/>
    <property type="molecule type" value="Genomic_DNA"/>
</dbReference>
<keyword evidence="2" id="KW-1185">Reference proteome</keyword>
<proteinExistence type="predicted"/>
<organism evidence="1 2">
    <name type="scientific">Novosphingobium hassiacum</name>
    <dbReference type="NCBI Taxonomy" id="173676"/>
    <lineage>
        <taxon>Bacteria</taxon>
        <taxon>Pseudomonadati</taxon>
        <taxon>Pseudomonadota</taxon>
        <taxon>Alphaproteobacteria</taxon>
        <taxon>Sphingomonadales</taxon>
        <taxon>Sphingomonadaceae</taxon>
        <taxon>Novosphingobium</taxon>
    </lineage>
</organism>